<evidence type="ECO:0000256" key="1">
    <source>
        <dbReference type="SAM" id="SignalP"/>
    </source>
</evidence>
<evidence type="ECO:0008006" key="4">
    <source>
        <dbReference type="Google" id="ProtNLM"/>
    </source>
</evidence>
<reference evidence="2" key="1">
    <citation type="submission" date="2012-02" db="EMBL/GenBank/DDBJ databases">
        <title>The complete genome of Solitalea canadensis DSM 3403.</title>
        <authorList>
            <consortium name="US DOE Joint Genome Institute (JGI-PGF)"/>
            <person name="Lucas S."/>
            <person name="Copeland A."/>
            <person name="Lapidus A."/>
            <person name="Glavina del Rio T."/>
            <person name="Dalin E."/>
            <person name="Tice H."/>
            <person name="Bruce D."/>
            <person name="Goodwin L."/>
            <person name="Pitluck S."/>
            <person name="Peters L."/>
            <person name="Ovchinnikova G."/>
            <person name="Lu M."/>
            <person name="Kyrpides N."/>
            <person name="Mavromatis K."/>
            <person name="Ivanova N."/>
            <person name="Brettin T."/>
            <person name="Detter J.C."/>
            <person name="Han C."/>
            <person name="Larimer F."/>
            <person name="Land M."/>
            <person name="Hauser L."/>
            <person name="Markowitz V."/>
            <person name="Cheng J.-F."/>
            <person name="Hugenholtz P."/>
            <person name="Woyke T."/>
            <person name="Wu D."/>
            <person name="Spring S."/>
            <person name="Schroeder M."/>
            <person name="Kopitz M."/>
            <person name="Brambilla E."/>
            <person name="Klenk H.-P."/>
            <person name="Eisen J.A."/>
        </authorList>
    </citation>
    <scope>NUCLEOTIDE SEQUENCE</scope>
    <source>
        <strain evidence="2">DSM 3403</strain>
    </source>
</reference>
<dbReference type="HOGENOM" id="CLU_914978_0_0_10"/>
<dbReference type="OrthoDB" id="9824006at2"/>
<dbReference type="EMBL" id="CP003349">
    <property type="protein sequence ID" value="AFD05503.1"/>
    <property type="molecule type" value="Genomic_DNA"/>
</dbReference>
<feature type="chain" id="PRO_5003613507" description="Periplasmic component of the Tol biopolymer transport system" evidence="1">
    <location>
        <begin position="21"/>
        <end position="304"/>
    </location>
</feature>
<evidence type="ECO:0000313" key="2">
    <source>
        <dbReference type="EMBL" id="AFD05503.1"/>
    </source>
</evidence>
<gene>
    <name evidence="2" type="ordered locus">Solca_0362</name>
</gene>
<feature type="signal peptide" evidence="1">
    <location>
        <begin position="1"/>
        <end position="20"/>
    </location>
</feature>
<dbReference type="InterPro" id="IPR011045">
    <property type="entry name" value="N2O_reductase_N"/>
</dbReference>
<accession>H8KXT8</accession>
<organism evidence="2 3">
    <name type="scientific">Solitalea canadensis (strain ATCC 29591 / DSM 3403 / JCM 21819 / LMG 8368 / NBRC 15130 / NCIMB 12057 / USAM 9D)</name>
    <name type="common">Flexibacter canadensis</name>
    <dbReference type="NCBI Taxonomy" id="929556"/>
    <lineage>
        <taxon>Bacteria</taxon>
        <taxon>Pseudomonadati</taxon>
        <taxon>Bacteroidota</taxon>
        <taxon>Sphingobacteriia</taxon>
        <taxon>Sphingobacteriales</taxon>
        <taxon>Sphingobacteriaceae</taxon>
        <taxon>Solitalea</taxon>
    </lineage>
</organism>
<name>H8KXT8_SOLCM</name>
<dbReference type="KEGG" id="scn:Solca_0362"/>
<dbReference type="AlphaFoldDB" id="H8KXT8"/>
<evidence type="ECO:0000313" key="3">
    <source>
        <dbReference type="Proteomes" id="UP000007590"/>
    </source>
</evidence>
<protein>
    <recommendedName>
        <fullName evidence="4">Periplasmic component of the Tol biopolymer transport system</fullName>
    </recommendedName>
</protein>
<sequence>MKRFLSFWLVLAVIHNPVSAQRILFKENSASNTNNTEVFGKFINGAIQRSYCNTEIALNSGNTSLAKWTSSPEGDILWTNGVSLYKYRFDTQRSIVIAENLNFILEMASCGRFAYVVTHPDGSDGRFSSGLKLTRINLETLKKENIQVPAGVNFTNLSVSADGNTLAFINTVNHDDQSLQEFRFTLYDVITKSYSVIDKAKRTEDEYFGSIERYNSSVWMDSNKLLYYKHAKDNINGSIMYYDLRTRVATVWLQNIPDKNFNWFSYSDQWFYFSDDKNIYKTKDGLSKQIVYQQNVQQAILVQQ</sequence>
<dbReference type="SUPFAM" id="SSF50974">
    <property type="entry name" value="Nitrous oxide reductase, N-terminal domain"/>
    <property type="match status" value="1"/>
</dbReference>
<proteinExistence type="predicted"/>
<dbReference type="RefSeq" id="WP_014678731.1">
    <property type="nucleotide sequence ID" value="NC_017770.1"/>
</dbReference>
<keyword evidence="1" id="KW-0732">Signal</keyword>
<keyword evidence="3" id="KW-1185">Reference proteome</keyword>
<dbReference type="Proteomes" id="UP000007590">
    <property type="component" value="Chromosome"/>
</dbReference>